<feature type="domain" description="HTH merR-type" evidence="3">
    <location>
        <begin position="1"/>
        <end position="70"/>
    </location>
</feature>
<dbReference type="PANTHER" id="PTHR30204:SF93">
    <property type="entry name" value="HTH MERR-TYPE DOMAIN-CONTAINING PROTEIN"/>
    <property type="match status" value="1"/>
</dbReference>
<dbReference type="PANTHER" id="PTHR30204">
    <property type="entry name" value="REDOX-CYCLING DRUG-SENSING TRANSCRIPTIONAL ACTIVATOR SOXR"/>
    <property type="match status" value="1"/>
</dbReference>
<evidence type="ECO:0000256" key="1">
    <source>
        <dbReference type="ARBA" id="ARBA00023125"/>
    </source>
</evidence>
<sequence length="280" mass="31437">MLTIGELASYTGVTVRAVRHYHAKGLLPEPERDHFGYRRYDAGAVIELIRIRTLAEAGVPLARARELLRADEEAFAAAVADIDKRLRAEIRQRQRHREQLARLAAGDNLALPPEVVEYLDRLRVLGVDERIVQVERDGWILLAARSPERVPEWMARKREQIADPQLIDFYLTLGQALDRTADDPRLVELADELAAYISRLADEQGEDYVDDTDIEPPLVKLMDSLAFDTVPPARRLIELLKGRGWTGWTKLERVDPARDAAGIGPGPVHRPGFPVPGPDA</sequence>
<keyword evidence="1" id="KW-0238">DNA-binding</keyword>
<dbReference type="CDD" id="cd00592">
    <property type="entry name" value="HTH_MerR-like"/>
    <property type="match status" value="1"/>
</dbReference>
<dbReference type="Gene3D" id="1.10.1660.10">
    <property type="match status" value="1"/>
</dbReference>
<proteinExistence type="predicted"/>
<reference evidence="4 5" key="1">
    <citation type="submission" date="2024-10" db="EMBL/GenBank/DDBJ databases">
        <title>The Natural Products Discovery Center: Release of the First 8490 Sequenced Strains for Exploring Actinobacteria Biosynthetic Diversity.</title>
        <authorList>
            <person name="Kalkreuter E."/>
            <person name="Kautsar S.A."/>
            <person name="Yang D."/>
            <person name="Bader C.D."/>
            <person name="Teijaro C.N."/>
            <person name="Fluegel L."/>
            <person name="Davis C.M."/>
            <person name="Simpson J.R."/>
            <person name="Lauterbach L."/>
            <person name="Steele A.D."/>
            <person name="Gui C."/>
            <person name="Meng S."/>
            <person name="Li G."/>
            <person name="Viehrig K."/>
            <person name="Ye F."/>
            <person name="Su P."/>
            <person name="Kiefer A.F."/>
            <person name="Nichols A."/>
            <person name="Cepeda A.J."/>
            <person name="Yan W."/>
            <person name="Fan B."/>
            <person name="Jiang Y."/>
            <person name="Adhikari A."/>
            <person name="Zheng C.-J."/>
            <person name="Schuster L."/>
            <person name="Cowan T.M."/>
            <person name="Smanski M.J."/>
            <person name="Chevrette M.G."/>
            <person name="De Carvalho L.P.S."/>
            <person name="Shen B."/>
        </authorList>
    </citation>
    <scope>NUCLEOTIDE SEQUENCE [LARGE SCALE GENOMIC DNA]</scope>
    <source>
        <strain evidence="4 5">NPDC001281</strain>
    </source>
</reference>
<dbReference type="PRINTS" id="PR00040">
    <property type="entry name" value="HTHMERR"/>
</dbReference>
<evidence type="ECO:0000256" key="2">
    <source>
        <dbReference type="SAM" id="MobiDB-lite"/>
    </source>
</evidence>
<dbReference type="PROSITE" id="PS50937">
    <property type="entry name" value="HTH_MERR_2"/>
    <property type="match status" value="1"/>
</dbReference>
<dbReference type="InterPro" id="IPR047057">
    <property type="entry name" value="MerR_fam"/>
</dbReference>
<dbReference type="InterPro" id="IPR000551">
    <property type="entry name" value="MerR-type_HTH_dom"/>
</dbReference>
<evidence type="ECO:0000313" key="4">
    <source>
        <dbReference type="EMBL" id="MFF4775273.1"/>
    </source>
</evidence>
<dbReference type="SMART" id="SM00422">
    <property type="entry name" value="HTH_MERR"/>
    <property type="match status" value="1"/>
</dbReference>
<dbReference type="InterPro" id="IPR009061">
    <property type="entry name" value="DNA-bd_dom_put_sf"/>
</dbReference>
<organism evidence="4 5">
    <name type="scientific">Microtetraspora fusca</name>
    <dbReference type="NCBI Taxonomy" id="1997"/>
    <lineage>
        <taxon>Bacteria</taxon>
        <taxon>Bacillati</taxon>
        <taxon>Actinomycetota</taxon>
        <taxon>Actinomycetes</taxon>
        <taxon>Streptosporangiales</taxon>
        <taxon>Streptosporangiaceae</taxon>
        <taxon>Microtetraspora</taxon>
    </lineage>
</organism>
<dbReference type="SUPFAM" id="SSF46955">
    <property type="entry name" value="Putative DNA-binding domain"/>
    <property type="match status" value="1"/>
</dbReference>
<keyword evidence="5" id="KW-1185">Reference proteome</keyword>
<dbReference type="RefSeq" id="WP_387343473.1">
    <property type="nucleotide sequence ID" value="NZ_JBIAXI010000012.1"/>
</dbReference>
<name>A0ABW6V8B5_MICFU</name>
<evidence type="ECO:0000313" key="5">
    <source>
        <dbReference type="Proteomes" id="UP001602119"/>
    </source>
</evidence>
<dbReference type="Pfam" id="PF13411">
    <property type="entry name" value="MerR_1"/>
    <property type="match status" value="1"/>
</dbReference>
<dbReference type="EMBL" id="JBIAXI010000012">
    <property type="protein sequence ID" value="MFF4775273.1"/>
    <property type="molecule type" value="Genomic_DNA"/>
</dbReference>
<dbReference type="Proteomes" id="UP001602119">
    <property type="component" value="Unassembled WGS sequence"/>
</dbReference>
<feature type="region of interest" description="Disordered" evidence="2">
    <location>
        <begin position="259"/>
        <end position="280"/>
    </location>
</feature>
<evidence type="ECO:0000259" key="3">
    <source>
        <dbReference type="PROSITE" id="PS50937"/>
    </source>
</evidence>
<protein>
    <submittedName>
        <fullName evidence="4">MerR family transcriptional regulator</fullName>
    </submittedName>
</protein>
<gene>
    <name evidence="4" type="ORF">ACFY05_20685</name>
</gene>
<comment type="caution">
    <text evidence="4">The sequence shown here is derived from an EMBL/GenBank/DDBJ whole genome shotgun (WGS) entry which is preliminary data.</text>
</comment>
<accession>A0ABW6V8B5</accession>